<dbReference type="eggNOG" id="arCOG05489">
    <property type="taxonomic scope" value="Archaea"/>
</dbReference>
<keyword evidence="1" id="KW-0175">Coiled coil</keyword>
<evidence type="ECO:0000313" key="2">
    <source>
        <dbReference type="EMBL" id="AFZ70712.1"/>
    </source>
</evidence>
<dbReference type="AlphaFoldDB" id="L0AC56"/>
<feature type="coiled-coil region" evidence="1">
    <location>
        <begin position="37"/>
        <end position="64"/>
    </location>
</feature>
<reference evidence="3" key="1">
    <citation type="submission" date="2012-03" db="EMBL/GenBank/DDBJ databases">
        <title>Complete genome of Caldisphaera lagunensis DSM 15908.</title>
        <authorList>
            <person name="Lucas S."/>
            <person name="Copeland A."/>
            <person name="Lapidus A."/>
            <person name="Glavina del Rio T."/>
            <person name="Dalin E."/>
            <person name="Tice H."/>
            <person name="Bruce D."/>
            <person name="Goodwin L."/>
            <person name="Pitluck S."/>
            <person name="Peters L."/>
            <person name="Mikhailova N."/>
            <person name="Teshima H."/>
            <person name="Kyrpides N."/>
            <person name="Mavromatis K."/>
            <person name="Ivanova N."/>
            <person name="Brettin T."/>
            <person name="Detter J.C."/>
            <person name="Han C."/>
            <person name="Larimer F."/>
            <person name="Land M."/>
            <person name="Hauser L."/>
            <person name="Markowitz V."/>
            <person name="Cheng J.-F."/>
            <person name="Hugenholtz P."/>
            <person name="Woyke T."/>
            <person name="Wu D."/>
            <person name="Spring S."/>
            <person name="Schroeder M."/>
            <person name="Brambilla E."/>
            <person name="Klenk H.-P."/>
            <person name="Eisen J.A."/>
        </authorList>
    </citation>
    <scope>NUCLEOTIDE SEQUENCE [LARGE SCALE GENOMIC DNA]</scope>
    <source>
        <strain evidence="3">DSM 15908 / JCM 11604 / IC-154</strain>
    </source>
</reference>
<dbReference type="EMBL" id="CP003378">
    <property type="protein sequence ID" value="AFZ70712.1"/>
    <property type="molecule type" value="Genomic_DNA"/>
</dbReference>
<dbReference type="KEGG" id="clg:Calag_0989"/>
<dbReference type="GeneID" id="14212249"/>
<accession>L0AC56</accession>
<keyword evidence="3" id="KW-1185">Reference proteome</keyword>
<evidence type="ECO:0000256" key="1">
    <source>
        <dbReference type="SAM" id="Coils"/>
    </source>
</evidence>
<sequence length="172" mass="20422">MAIPIYGTGIFNVAKESIHYTIMFDYYDANKEYYNLIKRQSNKINEEKRLKEEMQKEINTEKTIINGNHVFPVIKYAKIGYKIPKISFVVFYIEIPFNLIKGKNTYENIYEETTAEYDYFVTWILPRCGKFIKIDSQGIYDIYGNYSFIFIQKGMKISGYESIVFELQDNCF</sequence>
<evidence type="ECO:0000313" key="3">
    <source>
        <dbReference type="Proteomes" id="UP000010469"/>
    </source>
</evidence>
<name>L0AC56_CALLD</name>
<gene>
    <name evidence="2" type="ordered locus">Calag_0989</name>
</gene>
<dbReference type="HOGENOM" id="CLU_1412424_0_0_2"/>
<protein>
    <submittedName>
        <fullName evidence="2">Uncharacterized protein</fullName>
    </submittedName>
</protein>
<dbReference type="RefSeq" id="WP_015232609.1">
    <property type="nucleotide sequence ID" value="NC_019791.1"/>
</dbReference>
<organism evidence="2 3">
    <name type="scientific">Caldisphaera lagunensis (strain DSM 15908 / JCM 11604 / ANMR 0165 / IC-154)</name>
    <dbReference type="NCBI Taxonomy" id="1056495"/>
    <lineage>
        <taxon>Archaea</taxon>
        <taxon>Thermoproteota</taxon>
        <taxon>Thermoprotei</taxon>
        <taxon>Acidilobales</taxon>
        <taxon>Caldisphaeraceae</taxon>
        <taxon>Caldisphaera</taxon>
    </lineage>
</organism>
<dbReference type="Proteomes" id="UP000010469">
    <property type="component" value="Chromosome"/>
</dbReference>
<proteinExistence type="predicted"/>
<dbReference type="OrthoDB" id="36293at2157"/>
<dbReference type="InParanoid" id="L0AC56"/>